<accession>A0A420KFI8</accession>
<organism evidence="2 3">
    <name type="scientific">Alicycliphilus denitrificans</name>
    <dbReference type="NCBI Taxonomy" id="179636"/>
    <lineage>
        <taxon>Bacteria</taxon>
        <taxon>Pseudomonadati</taxon>
        <taxon>Pseudomonadota</taxon>
        <taxon>Betaproteobacteria</taxon>
        <taxon>Burkholderiales</taxon>
        <taxon>Comamonadaceae</taxon>
        <taxon>Alicycliphilus</taxon>
    </lineage>
</organism>
<name>A0A420KFI8_9BURK</name>
<feature type="compositionally biased region" description="Low complexity" evidence="1">
    <location>
        <begin position="138"/>
        <end position="176"/>
    </location>
</feature>
<dbReference type="RefSeq" id="WP_094434966.1">
    <property type="nucleotide sequence ID" value="NZ_NKDB02000001.1"/>
</dbReference>
<comment type="caution">
    <text evidence="2">The sequence shown here is derived from an EMBL/GenBank/DDBJ whole genome shotgun (WGS) entry which is preliminary data.</text>
</comment>
<proteinExistence type="predicted"/>
<dbReference type="Proteomes" id="UP000216225">
    <property type="component" value="Unassembled WGS sequence"/>
</dbReference>
<evidence type="ECO:0000313" key="2">
    <source>
        <dbReference type="EMBL" id="RKJ98704.1"/>
    </source>
</evidence>
<feature type="region of interest" description="Disordered" evidence="1">
    <location>
        <begin position="39"/>
        <end position="102"/>
    </location>
</feature>
<evidence type="ECO:0000256" key="1">
    <source>
        <dbReference type="SAM" id="MobiDB-lite"/>
    </source>
</evidence>
<sequence>MNGLLQRLAARATGSAWTVRSDARLPFAGAPGIVQAQAVEPSEPAAAPRPAQASAGPAAIAQQAVPPAAEPAHGASPPAARTRQMAAAQDSATTAPRPEQKPAVAIHTEADPAGPPGLDDMAHTTETVAAPTAARHIPPAHAQGPAAHADPAPLLPAGKAPEAAPTPHVRAAAAHPGTPRAPHALPPPWTPSPTQAAPAEPAEVHVHIGRIEVTAIAQPQPPRRAARERAQPLSLDAYLARRKEPS</sequence>
<feature type="compositionally biased region" description="Low complexity" evidence="1">
    <location>
        <begin position="39"/>
        <end position="72"/>
    </location>
</feature>
<dbReference type="EMBL" id="NKDB02000001">
    <property type="protein sequence ID" value="RKJ98704.1"/>
    <property type="molecule type" value="Genomic_DNA"/>
</dbReference>
<protein>
    <submittedName>
        <fullName evidence="2">Uncharacterized protein</fullName>
    </submittedName>
</protein>
<dbReference type="AlphaFoldDB" id="A0A420KFI8"/>
<feature type="region of interest" description="Disordered" evidence="1">
    <location>
        <begin position="138"/>
        <end position="246"/>
    </location>
</feature>
<reference evidence="2 3" key="1">
    <citation type="submission" date="2018-09" db="EMBL/GenBank/DDBJ databases">
        <title>Genome comparison of Alicycliphilus sp. BQ1, a polyurethanolytic bacterium, with its closest phylogenetic relatives Alicycliphilus denitrificans BC and K601, unable to attack polyurethane.</title>
        <authorList>
            <person name="Loza-Tavera H."/>
            <person name="Lozano L."/>
            <person name="Cevallos M."/>
            <person name="Maya-Lucas O."/>
            <person name="Garcia-Mena J."/>
            <person name="Hernandez J."/>
        </authorList>
    </citation>
    <scope>NUCLEOTIDE SEQUENCE [LARGE SCALE GENOMIC DNA]</scope>
    <source>
        <strain evidence="2 3">BQ1</strain>
    </source>
</reference>
<evidence type="ECO:0000313" key="3">
    <source>
        <dbReference type="Proteomes" id="UP000216225"/>
    </source>
</evidence>
<gene>
    <name evidence="2" type="ORF">CE154_002775</name>
</gene>